<dbReference type="PANTHER" id="PTHR11802">
    <property type="entry name" value="SERINE PROTEASE FAMILY S10 SERINE CARBOXYPEPTIDASE"/>
    <property type="match status" value="1"/>
</dbReference>
<feature type="chain" id="PRO_5012458766" evidence="6">
    <location>
        <begin position="30"/>
        <end position="515"/>
    </location>
</feature>
<protein>
    <submittedName>
        <fullName evidence="7">Carboxypeptidase C (Cathepsin A)</fullName>
    </submittedName>
</protein>
<dbReference type="AlphaFoldDB" id="A0A1S6HWJ7"/>
<keyword evidence="8" id="KW-1185">Reference proteome</keyword>
<keyword evidence="2" id="KW-0645">Protease</keyword>
<dbReference type="Pfam" id="PF00450">
    <property type="entry name" value="Peptidase_S10"/>
    <property type="match status" value="1"/>
</dbReference>
<keyword evidence="1 7" id="KW-0121">Carboxypeptidase</keyword>
<gene>
    <name evidence="7" type="ORF">Sps_04865</name>
</gene>
<dbReference type="InterPro" id="IPR001563">
    <property type="entry name" value="Peptidase_S10"/>
</dbReference>
<evidence type="ECO:0000256" key="4">
    <source>
        <dbReference type="ARBA" id="ARBA00022801"/>
    </source>
</evidence>
<sequence>MGLNQFKLAKYALMLLPVFSLPASFTANGSDDNKTEAKSAPKAEVVITEHSIKLNGDKISYKAIAGETILKDDKGDPIASIFSISYLRTKVKDKRKRPVTFVFNGGPGSASLWLHMGLFGPQRVVLPSDASDDGAAPYSLVANEYSMLDESDLVFIDPVGTGFSRALGENKGEDFWGVKEDAKSIAEFMRRWLIEHGRWNSPKYLAGESYGTARAAALVDELQGGWTDISINGVMLISSILDFSHARYQPGNNQPYIGFLPTMAATAFYHNKVSEQDKALGLEVFVQQARDFAITDYALALLQGSRLDESTYASVRKRLARFTGLTENYLDRVNLRVSGSRYTKQLLRNQDLTVGRLDSRFTGVDYDSGGERSDNDPSGYGIDGAYTTAIHEYLYQDLDVKITRPFNVLSIDVNRGWNWNISGKQMHYVNVAPYLGKAQRENKDFRIFVANGYYDFATPFFATENTFADNGIDNARVTMTYYKAGHMMYIEPESLKQLAKDIRHFYHGKSDDTKG</sequence>
<dbReference type="Proteomes" id="UP000189545">
    <property type="component" value="Chromosome"/>
</dbReference>
<dbReference type="Gene3D" id="3.40.50.1820">
    <property type="entry name" value="alpha/beta hydrolase"/>
    <property type="match status" value="1"/>
</dbReference>
<feature type="signal peptide" evidence="6">
    <location>
        <begin position="1"/>
        <end position="29"/>
    </location>
</feature>
<dbReference type="SUPFAM" id="SSF53474">
    <property type="entry name" value="alpha/beta-Hydrolases"/>
    <property type="match status" value="1"/>
</dbReference>
<accession>A0A1S6HWJ7</accession>
<keyword evidence="5" id="KW-0325">Glycoprotein</keyword>
<evidence type="ECO:0000313" key="8">
    <source>
        <dbReference type="Proteomes" id="UP000189545"/>
    </source>
</evidence>
<reference evidence="7 8" key="1">
    <citation type="submission" date="2016-03" db="EMBL/GenBank/DDBJ databases">
        <title>Complete genome sequence of Shewanella psychrophila WP2, a deep sea bacterium isolated from west Pacific sediment.</title>
        <authorList>
            <person name="Xu G."/>
            <person name="Jian H."/>
        </authorList>
    </citation>
    <scope>NUCLEOTIDE SEQUENCE [LARGE SCALE GENOMIC DNA]</scope>
    <source>
        <strain evidence="7 8">WP2</strain>
    </source>
</reference>
<proteinExistence type="predicted"/>
<evidence type="ECO:0000256" key="6">
    <source>
        <dbReference type="SAM" id="SignalP"/>
    </source>
</evidence>
<evidence type="ECO:0000256" key="5">
    <source>
        <dbReference type="ARBA" id="ARBA00023180"/>
    </source>
</evidence>
<dbReference type="KEGG" id="spsw:Sps_04865"/>
<evidence type="ECO:0000256" key="1">
    <source>
        <dbReference type="ARBA" id="ARBA00022645"/>
    </source>
</evidence>
<dbReference type="GO" id="GO:0006508">
    <property type="term" value="P:proteolysis"/>
    <property type="evidence" value="ECO:0007669"/>
    <property type="project" value="UniProtKB-KW"/>
</dbReference>
<dbReference type="GO" id="GO:0004185">
    <property type="term" value="F:serine-type carboxypeptidase activity"/>
    <property type="evidence" value="ECO:0007669"/>
    <property type="project" value="InterPro"/>
</dbReference>
<keyword evidence="4" id="KW-0378">Hydrolase</keyword>
<dbReference type="EMBL" id="CP014782">
    <property type="protein sequence ID" value="AQS39946.1"/>
    <property type="molecule type" value="Genomic_DNA"/>
</dbReference>
<evidence type="ECO:0000256" key="2">
    <source>
        <dbReference type="ARBA" id="ARBA00022670"/>
    </source>
</evidence>
<evidence type="ECO:0000313" key="7">
    <source>
        <dbReference type="EMBL" id="AQS39946.1"/>
    </source>
</evidence>
<keyword evidence="3 6" id="KW-0732">Signal</keyword>
<dbReference type="PANTHER" id="PTHR11802:SF3">
    <property type="entry name" value="RETINOID-INDUCIBLE SERINE CARBOXYPEPTIDASE"/>
    <property type="match status" value="1"/>
</dbReference>
<name>A0A1S6HWJ7_9GAMM</name>
<evidence type="ECO:0000256" key="3">
    <source>
        <dbReference type="ARBA" id="ARBA00022729"/>
    </source>
</evidence>
<dbReference type="InterPro" id="IPR029058">
    <property type="entry name" value="AB_hydrolase_fold"/>
</dbReference>
<organism evidence="7 8">
    <name type="scientific">Shewanella psychrophila</name>
    <dbReference type="NCBI Taxonomy" id="225848"/>
    <lineage>
        <taxon>Bacteria</taxon>
        <taxon>Pseudomonadati</taxon>
        <taxon>Pseudomonadota</taxon>
        <taxon>Gammaproteobacteria</taxon>
        <taxon>Alteromonadales</taxon>
        <taxon>Shewanellaceae</taxon>
        <taxon>Shewanella</taxon>
    </lineage>
</organism>
<dbReference type="STRING" id="225848.Sps_04865"/>